<evidence type="ECO:0000313" key="3">
    <source>
        <dbReference type="Proteomes" id="UP001151760"/>
    </source>
</evidence>
<accession>A0ABQ4ZDI5</accession>
<protein>
    <submittedName>
        <fullName evidence="2">Uncharacterized protein</fullName>
    </submittedName>
</protein>
<reference evidence="2" key="2">
    <citation type="submission" date="2022-01" db="EMBL/GenBank/DDBJ databases">
        <authorList>
            <person name="Yamashiro T."/>
            <person name="Shiraishi A."/>
            <person name="Satake H."/>
            <person name="Nakayama K."/>
        </authorList>
    </citation>
    <scope>NUCLEOTIDE SEQUENCE</scope>
</reference>
<organism evidence="2 3">
    <name type="scientific">Tanacetum coccineum</name>
    <dbReference type="NCBI Taxonomy" id="301880"/>
    <lineage>
        <taxon>Eukaryota</taxon>
        <taxon>Viridiplantae</taxon>
        <taxon>Streptophyta</taxon>
        <taxon>Embryophyta</taxon>
        <taxon>Tracheophyta</taxon>
        <taxon>Spermatophyta</taxon>
        <taxon>Magnoliopsida</taxon>
        <taxon>eudicotyledons</taxon>
        <taxon>Gunneridae</taxon>
        <taxon>Pentapetalae</taxon>
        <taxon>asterids</taxon>
        <taxon>campanulids</taxon>
        <taxon>Asterales</taxon>
        <taxon>Asteraceae</taxon>
        <taxon>Asteroideae</taxon>
        <taxon>Anthemideae</taxon>
        <taxon>Anthemidinae</taxon>
        <taxon>Tanacetum</taxon>
    </lineage>
</organism>
<evidence type="ECO:0000313" key="2">
    <source>
        <dbReference type="EMBL" id="GJS87100.1"/>
    </source>
</evidence>
<keyword evidence="3" id="KW-1185">Reference proteome</keyword>
<proteinExistence type="predicted"/>
<feature type="region of interest" description="Disordered" evidence="1">
    <location>
        <begin position="132"/>
        <end position="180"/>
    </location>
</feature>
<comment type="caution">
    <text evidence="2">The sequence shown here is derived from an EMBL/GenBank/DDBJ whole genome shotgun (WGS) entry which is preliminary data.</text>
</comment>
<evidence type="ECO:0000256" key="1">
    <source>
        <dbReference type="SAM" id="MobiDB-lite"/>
    </source>
</evidence>
<gene>
    <name evidence="2" type="ORF">Tco_0769736</name>
</gene>
<reference evidence="2" key="1">
    <citation type="journal article" date="2022" name="Int. J. Mol. Sci.">
        <title>Draft Genome of Tanacetum Coccineum: Genomic Comparison of Closely Related Tanacetum-Family Plants.</title>
        <authorList>
            <person name="Yamashiro T."/>
            <person name="Shiraishi A."/>
            <person name="Nakayama K."/>
            <person name="Satake H."/>
        </authorList>
    </citation>
    <scope>NUCLEOTIDE SEQUENCE</scope>
</reference>
<dbReference type="EMBL" id="BQNB010011171">
    <property type="protein sequence ID" value="GJS87100.1"/>
    <property type="molecule type" value="Genomic_DNA"/>
</dbReference>
<sequence>MWTAFPQHVNSRCSDQYVDQSVNIRLDHQELKKVIWYVLDNSPKIDTYLAKFKSWNDLDFATLNIDGQSTDVEAPPNIIDVNEDNDFIDDEDDVPHDLAHSDDEVVANDDEDDVAVIYSSEEEMSAAVARGYGGGDDPSRPLPRPIHTGCRGGDDTTEGLGANTPKGQDRDAISTNEPRGAYTDADVDEIKEDNKWLRKELAMLRTVVTSDDRMSQLLTSLESQHEACGGSGGAGGGDDEPAGMRRFKACYLWLLQSWHHLVTGDMSPGKMAHVAGDCALKVDLVNYDKYFPRQHLTRDS</sequence>
<name>A0ABQ4ZDI5_9ASTR</name>
<dbReference type="Proteomes" id="UP001151760">
    <property type="component" value="Unassembled WGS sequence"/>
</dbReference>